<keyword evidence="2" id="KW-0238">DNA-binding</keyword>
<evidence type="ECO:0000313" key="5">
    <source>
        <dbReference type="EMBL" id="BDE07514.1"/>
    </source>
</evidence>
<dbReference type="KEGG" id="vab:WPS_27900"/>
<dbReference type="PRINTS" id="PR00032">
    <property type="entry name" value="HTHARAC"/>
</dbReference>
<dbReference type="PROSITE" id="PS01124">
    <property type="entry name" value="HTH_ARAC_FAMILY_2"/>
    <property type="match status" value="1"/>
</dbReference>
<dbReference type="AlphaFoldDB" id="A0AAN2CAM4"/>
<reference evidence="5 6" key="1">
    <citation type="journal article" date="2022" name="ISME Commun">
        <title>Vulcanimicrobium alpinus gen. nov. sp. nov., the first cultivated representative of the candidate phylum 'Eremiobacterota', is a metabolically versatile aerobic anoxygenic phototroph.</title>
        <authorList>
            <person name="Yabe S."/>
            <person name="Muto K."/>
            <person name="Abe K."/>
            <person name="Yokota A."/>
            <person name="Staudigel H."/>
            <person name="Tebo B.M."/>
        </authorList>
    </citation>
    <scope>NUCLEOTIDE SEQUENCE [LARGE SCALE GENOMIC DNA]</scope>
    <source>
        <strain evidence="5 6">WC8-2</strain>
    </source>
</reference>
<gene>
    <name evidence="5" type="ORF">WPS_27900</name>
</gene>
<dbReference type="EMBL" id="AP025523">
    <property type="protein sequence ID" value="BDE07514.1"/>
    <property type="molecule type" value="Genomic_DNA"/>
</dbReference>
<dbReference type="PANTHER" id="PTHR46796:SF7">
    <property type="entry name" value="ARAC FAMILY TRANSCRIPTIONAL REGULATOR"/>
    <property type="match status" value="1"/>
</dbReference>
<keyword evidence="1" id="KW-0805">Transcription regulation</keyword>
<keyword evidence="3" id="KW-0804">Transcription</keyword>
<dbReference type="Pfam" id="PF12833">
    <property type="entry name" value="HTH_18"/>
    <property type="match status" value="1"/>
</dbReference>
<dbReference type="PANTHER" id="PTHR46796">
    <property type="entry name" value="HTH-TYPE TRANSCRIPTIONAL ACTIVATOR RHAS-RELATED"/>
    <property type="match status" value="1"/>
</dbReference>
<organism evidence="5 6">
    <name type="scientific">Vulcanimicrobium alpinum</name>
    <dbReference type="NCBI Taxonomy" id="3016050"/>
    <lineage>
        <taxon>Bacteria</taxon>
        <taxon>Bacillati</taxon>
        <taxon>Vulcanimicrobiota</taxon>
        <taxon>Vulcanimicrobiia</taxon>
        <taxon>Vulcanimicrobiales</taxon>
        <taxon>Vulcanimicrobiaceae</taxon>
        <taxon>Vulcanimicrobium</taxon>
    </lineage>
</organism>
<evidence type="ECO:0000259" key="4">
    <source>
        <dbReference type="PROSITE" id="PS01124"/>
    </source>
</evidence>
<keyword evidence="6" id="KW-1185">Reference proteome</keyword>
<dbReference type="InterPro" id="IPR018060">
    <property type="entry name" value="HTH_AraC"/>
</dbReference>
<evidence type="ECO:0000256" key="1">
    <source>
        <dbReference type="ARBA" id="ARBA00023015"/>
    </source>
</evidence>
<evidence type="ECO:0000313" key="6">
    <source>
        <dbReference type="Proteomes" id="UP001317532"/>
    </source>
</evidence>
<dbReference type="SMART" id="SM00342">
    <property type="entry name" value="HTH_ARAC"/>
    <property type="match status" value="1"/>
</dbReference>
<feature type="domain" description="HTH araC/xylS-type" evidence="4">
    <location>
        <begin position="30"/>
        <end position="128"/>
    </location>
</feature>
<dbReference type="SUPFAM" id="SSF46689">
    <property type="entry name" value="Homeodomain-like"/>
    <property type="match status" value="2"/>
</dbReference>
<dbReference type="InterPro" id="IPR020449">
    <property type="entry name" value="Tscrpt_reg_AraC-type_HTH"/>
</dbReference>
<dbReference type="InterPro" id="IPR009057">
    <property type="entry name" value="Homeodomain-like_sf"/>
</dbReference>
<proteinExistence type="predicted"/>
<dbReference type="GO" id="GO:0003700">
    <property type="term" value="F:DNA-binding transcription factor activity"/>
    <property type="evidence" value="ECO:0007669"/>
    <property type="project" value="InterPro"/>
</dbReference>
<accession>A0AAN2CAM4</accession>
<dbReference type="Gene3D" id="1.10.10.60">
    <property type="entry name" value="Homeodomain-like"/>
    <property type="match status" value="2"/>
</dbReference>
<evidence type="ECO:0000256" key="2">
    <source>
        <dbReference type="ARBA" id="ARBA00023125"/>
    </source>
</evidence>
<sequence length="137" mass="15041">MLVQALRRHLIEGISSGVGSLVALADPHMKAAITAMHDDPSHRWTLQSLAERAGTSRTSFALSFKETAGTSPMEYLTRWRIMLAGDRLATSRDSVSEITQALGYESESTFNTAFKRLQGCSPRQYSRGSSVPPQIRA</sequence>
<dbReference type="InterPro" id="IPR050204">
    <property type="entry name" value="AraC_XylS_family_regulators"/>
</dbReference>
<dbReference type="Proteomes" id="UP001317532">
    <property type="component" value="Chromosome"/>
</dbReference>
<evidence type="ECO:0000256" key="3">
    <source>
        <dbReference type="ARBA" id="ARBA00023163"/>
    </source>
</evidence>
<name>A0AAN2CAM4_UNVUL</name>
<dbReference type="GO" id="GO:0043565">
    <property type="term" value="F:sequence-specific DNA binding"/>
    <property type="evidence" value="ECO:0007669"/>
    <property type="project" value="InterPro"/>
</dbReference>
<protein>
    <recommendedName>
        <fullName evidence="4">HTH araC/xylS-type domain-containing protein</fullName>
    </recommendedName>
</protein>